<feature type="chain" id="PRO_5037823672" evidence="3">
    <location>
        <begin position="23"/>
        <end position="172"/>
    </location>
</feature>
<dbReference type="OrthoDB" id="10479856at2759"/>
<evidence type="ECO:0000256" key="1">
    <source>
        <dbReference type="SAM" id="Coils"/>
    </source>
</evidence>
<reference evidence="4" key="1">
    <citation type="submission" date="2022-11" db="UniProtKB">
        <authorList>
            <consortium name="EnsemblMetazoa"/>
        </authorList>
    </citation>
    <scope>IDENTIFICATION</scope>
</reference>
<dbReference type="EnsemblMetazoa" id="XM_038217928.1">
    <property type="protein sequence ID" value="XP_038073856.1"/>
    <property type="gene ID" value="LOC119741957"/>
</dbReference>
<feature type="signal peptide" evidence="3">
    <location>
        <begin position="1"/>
        <end position="22"/>
    </location>
</feature>
<dbReference type="OMA" id="CFVNINL"/>
<dbReference type="RefSeq" id="XP_038073856.1">
    <property type="nucleotide sequence ID" value="XM_038217928.1"/>
</dbReference>
<keyword evidence="1" id="KW-0175">Coiled coil</keyword>
<name>A0A914BCY0_PATMI</name>
<feature type="compositionally biased region" description="Gly residues" evidence="2">
    <location>
        <begin position="155"/>
        <end position="165"/>
    </location>
</feature>
<dbReference type="AlphaFoldDB" id="A0A914BCY0"/>
<proteinExistence type="predicted"/>
<accession>A0A914BCY0</accession>
<evidence type="ECO:0000313" key="5">
    <source>
        <dbReference type="Proteomes" id="UP000887568"/>
    </source>
</evidence>
<evidence type="ECO:0000256" key="3">
    <source>
        <dbReference type="SAM" id="SignalP"/>
    </source>
</evidence>
<feature type="region of interest" description="Disordered" evidence="2">
    <location>
        <begin position="151"/>
        <end position="172"/>
    </location>
</feature>
<keyword evidence="3" id="KW-0732">Signal</keyword>
<organism evidence="4 5">
    <name type="scientific">Patiria miniata</name>
    <name type="common">Bat star</name>
    <name type="synonym">Asterina miniata</name>
    <dbReference type="NCBI Taxonomy" id="46514"/>
    <lineage>
        <taxon>Eukaryota</taxon>
        <taxon>Metazoa</taxon>
        <taxon>Echinodermata</taxon>
        <taxon>Eleutherozoa</taxon>
        <taxon>Asterozoa</taxon>
        <taxon>Asteroidea</taxon>
        <taxon>Valvatacea</taxon>
        <taxon>Valvatida</taxon>
        <taxon>Asterinidae</taxon>
        <taxon>Patiria</taxon>
    </lineage>
</organism>
<dbReference type="GeneID" id="119741957"/>
<sequence length="172" mass="19371">MTSKHWPLLLSLFSLGIILQNCFVNINLTSQSAQCLDRLRESVETGASLRARLNETEDLARRRQTLADETIIETARKKAEREQLLETLRLLREEQDKLKIQTGEVQMADQVVKKRKKYRENLDKYVAHLHKEKKSLMADIKKTKGLLKVIQDGETSGGTGGGVAGGNKKAEA</sequence>
<feature type="coiled-coil region" evidence="1">
    <location>
        <begin position="74"/>
        <end position="101"/>
    </location>
</feature>
<evidence type="ECO:0000256" key="2">
    <source>
        <dbReference type="SAM" id="MobiDB-lite"/>
    </source>
</evidence>
<keyword evidence="5" id="KW-1185">Reference proteome</keyword>
<dbReference type="Proteomes" id="UP000887568">
    <property type="component" value="Unplaced"/>
</dbReference>
<evidence type="ECO:0000313" key="4">
    <source>
        <dbReference type="EnsemblMetazoa" id="XP_038073856.1"/>
    </source>
</evidence>
<protein>
    <submittedName>
        <fullName evidence="4">Uncharacterized protein</fullName>
    </submittedName>
</protein>